<dbReference type="OrthoDB" id="7596417at2"/>
<evidence type="ECO:0000313" key="2">
    <source>
        <dbReference type="Proteomes" id="UP000254889"/>
    </source>
</evidence>
<name>A0A346A2B4_9HYPH</name>
<reference evidence="1 2" key="1">
    <citation type="submission" date="2018-07" db="EMBL/GenBank/DDBJ databases">
        <authorList>
            <person name="Quirk P.G."/>
            <person name="Krulwich T.A."/>
        </authorList>
    </citation>
    <scope>NUCLEOTIDE SEQUENCE [LARGE SCALE GENOMIC DNA]</scope>
    <source>
        <strain evidence="1 2">CC-BB4</strain>
    </source>
</reference>
<protein>
    <submittedName>
        <fullName evidence="1">Uncharacterized protein</fullName>
    </submittedName>
</protein>
<accession>A0A346A2B4</accession>
<proteinExistence type="predicted"/>
<gene>
    <name evidence="1" type="ORF">DW352_23990</name>
</gene>
<dbReference type="EMBL" id="CP031417">
    <property type="protein sequence ID" value="AXK83311.1"/>
    <property type="molecule type" value="Genomic_DNA"/>
</dbReference>
<dbReference type="AlphaFoldDB" id="A0A346A2B4"/>
<dbReference type="KEGG" id="ptaw:DW352_23990"/>
<keyword evidence="2" id="KW-1185">Reference proteome</keyword>
<organism evidence="1 2">
    <name type="scientific">Pseudolabrys taiwanensis</name>
    <dbReference type="NCBI Taxonomy" id="331696"/>
    <lineage>
        <taxon>Bacteria</taxon>
        <taxon>Pseudomonadati</taxon>
        <taxon>Pseudomonadota</taxon>
        <taxon>Alphaproteobacteria</taxon>
        <taxon>Hyphomicrobiales</taxon>
        <taxon>Xanthobacteraceae</taxon>
        <taxon>Pseudolabrys</taxon>
    </lineage>
</organism>
<dbReference type="Proteomes" id="UP000254889">
    <property type="component" value="Chromosome"/>
</dbReference>
<evidence type="ECO:0000313" key="1">
    <source>
        <dbReference type="EMBL" id="AXK83311.1"/>
    </source>
</evidence>
<sequence length="143" mass="15937">MVNKRLNGARAAFVLALGMFVDPAASGQEGADMRMEDAGFKMRVADTAEKLKHARMIPPRKFIARTKDGKRYYVYSDPDFCKCVFVGDQDAMKTYRDMVSPPKDLAPTVIAPSTLTPTMLMEEDMDSDVSSQVGDGNILNWQY</sequence>